<dbReference type="InterPro" id="IPR029047">
    <property type="entry name" value="HSP70_peptide-bd_sf"/>
</dbReference>
<dbReference type="GO" id="GO:0005524">
    <property type="term" value="F:ATP binding"/>
    <property type="evidence" value="ECO:0007669"/>
    <property type="project" value="UniProtKB-KW"/>
</dbReference>
<dbReference type="Gene3D" id="1.20.1270.10">
    <property type="match status" value="1"/>
</dbReference>
<dbReference type="Gene3D" id="3.30.420.40">
    <property type="match status" value="2"/>
</dbReference>
<dbReference type="Pfam" id="PF00012">
    <property type="entry name" value="HSP70"/>
    <property type="match status" value="1"/>
</dbReference>
<dbReference type="FunCoup" id="A0A1X2HHQ1">
    <property type="interactions" value="267"/>
</dbReference>
<sequence>MRATPWITYLCCAALVALSVIETASAAVMSIDYGTEWFKVGLIKPGIPLDVALNKDSKRKTQTVVLLRGVERSYGSDAVSVASRFPQWTYANLKSIAGKPFEDKHCIEYRQRFVNNMVSDPERGVPLFQHDDERSLSVEELIAYQFQNAREQAKNAAGEDVRDVVITVAPYATQSERQAIVDAAELAGLNVLSLMHDETAVALNYAINREFTSEPEYHIFYDMGAGSTVASLVSFANVEVKEGKSKRTVPQLQVHSVGFDRTLGGHEFDVRLQDLLADKFMEKATTSDIRQSESAMTRLAKEANRVKQILSANTETYASIESLHEDVDFKAKVTRAELETLCKDLIDRVPGPILAALDASGMKLDDIKSLVLVGGGVRVPSIQYSLSSIVGSQKIAKNVNGDEAAVLGAAFRGATLSNQFRLTKQIKIKDITVFPIDVTYAAQDGSPVKTTLFEEFGAIGTRKTMTFKRTTDFDFELTYGKSIAKVEVAGLTEAMEKYAEEIQAAEQPAKVRVAVEYSASGLVSIPEASLQFEIKDSGRTLKGRLVKSFFGGKDGAEKEEQDKKEDETASAAQNSNNSSEPAEEPKTSLKKIPLKVTVIPTGPKPMTEGAKLVARQRMKELDLLDEQRRMREESRNNLESFVYRAQEFLYDDTVVIVSTEEEQEKLRELLSETSDWLYDEGENADTAANVDRLRKLKALEQPIAFRRTEYLNRAGNLKKIDDSVALARNFVSTIRAANEEDRYHTDEELDGLSDLAARVEAWKNDKVKAQDALAAHVSPVLTTAECKRKCQELDEALFKLMQKKKPKAKKPKADKTEKAGKTEEEQPDKENKTENKAGEQAQDKPEENKKPQGNEEREHDEL</sequence>
<protein>
    <submittedName>
        <fullName evidence="7">Hsp70 protein-domain-containing protein</fullName>
    </submittedName>
</protein>
<keyword evidence="8" id="KW-1185">Reference proteome</keyword>
<dbReference type="InParanoid" id="A0A1X2HHQ1"/>
<keyword evidence="6" id="KW-0732">Signal</keyword>
<dbReference type="GO" id="GO:0034663">
    <property type="term" value="C:endoplasmic reticulum chaperone complex"/>
    <property type="evidence" value="ECO:0007669"/>
    <property type="project" value="TreeGrafter"/>
</dbReference>
<evidence type="ECO:0000256" key="2">
    <source>
        <dbReference type="ARBA" id="ARBA00022824"/>
    </source>
</evidence>
<dbReference type="EMBL" id="MCGN01000003">
    <property type="protein sequence ID" value="ORY98588.1"/>
    <property type="molecule type" value="Genomic_DNA"/>
</dbReference>
<dbReference type="Gene3D" id="3.30.30.30">
    <property type="match status" value="1"/>
</dbReference>
<dbReference type="OMA" id="SRTPMIQ"/>
<dbReference type="SUPFAM" id="SSF100934">
    <property type="entry name" value="Heat shock protein 70kD (HSP70), C-terminal subdomain"/>
    <property type="match status" value="1"/>
</dbReference>
<gene>
    <name evidence="7" type="ORF">BCR43DRAFT_435560</name>
</gene>
<dbReference type="PRINTS" id="PR00301">
    <property type="entry name" value="HEATSHOCK70"/>
</dbReference>
<evidence type="ECO:0000313" key="8">
    <source>
        <dbReference type="Proteomes" id="UP000242180"/>
    </source>
</evidence>
<dbReference type="Gene3D" id="3.90.640.10">
    <property type="entry name" value="Actin, Chain A, domain 4"/>
    <property type="match status" value="1"/>
</dbReference>
<dbReference type="CDD" id="cd10230">
    <property type="entry name" value="ASKHA_NBD_HSP70_HYOU1"/>
    <property type="match status" value="1"/>
</dbReference>
<feature type="compositionally biased region" description="Low complexity" evidence="5">
    <location>
        <begin position="569"/>
        <end position="580"/>
    </location>
</feature>
<name>A0A1X2HHQ1_SYNRA</name>
<keyword evidence="3" id="KW-0067">ATP-binding</keyword>
<evidence type="ECO:0000256" key="4">
    <source>
        <dbReference type="ARBA" id="ARBA00023186"/>
    </source>
</evidence>
<proteinExistence type="predicted"/>
<dbReference type="InterPro" id="IPR013126">
    <property type="entry name" value="Hsp_70_fam"/>
</dbReference>
<feature type="region of interest" description="Disordered" evidence="5">
    <location>
        <begin position="552"/>
        <end position="592"/>
    </location>
</feature>
<feature type="compositionally biased region" description="Basic and acidic residues" evidence="5">
    <location>
        <begin position="811"/>
        <end position="862"/>
    </location>
</feature>
<keyword evidence="4" id="KW-0143">Chaperone</keyword>
<dbReference type="InterPro" id="IPR029048">
    <property type="entry name" value="HSP70_C_sf"/>
</dbReference>
<organism evidence="7 8">
    <name type="scientific">Syncephalastrum racemosum</name>
    <name type="common">Filamentous fungus</name>
    <dbReference type="NCBI Taxonomy" id="13706"/>
    <lineage>
        <taxon>Eukaryota</taxon>
        <taxon>Fungi</taxon>
        <taxon>Fungi incertae sedis</taxon>
        <taxon>Mucoromycota</taxon>
        <taxon>Mucoromycotina</taxon>
        <taxon>Mucoromycetes</taxon>
        <taxon>Mucorales</taxon>
        <taxon>Syncephalastraceae</taxon>
        <taxon>Syncephalastrum</taxon>
    </lineage>
</organism>
<feature type="signal peptide" evidence="6">
    <location>
        <begin position="1"/>
        <end position="26"/>
    </location>
</feature>
<comment type="caution">
    <text evidence="7">The sequence shown here is derived from an EMBL/GenBank/DDBJ whole genome shotgun (WGS) entry which is preliminary data.</text>
</comment>
<evidence type="ECO:0000256" key="6">
    <source>
        <dbReference type="SAM" id="SignalP"/>
    </source>
</evidence>
<dbReference type="SUPFAM" id="SSF53067">
    <property type="entry name" value="Actin-like ATPase domain"/>
    <property type="match status" value="2"/>
</dbReference>
<evidence type="ECO:0000256" key="5">
    <source>
        <dbReference type="SAM" id="MobiDB-lite"/>
    </source>
</evidence>
<dbReference type="STRING" id="13706.A0A1X2HHQ1"/>
<dbReference type="Gene3D" id="2.60.34.10">
    <property type="entry name" value="Substrate Binding Domain Of DNAk, Chain A, domain 1"/>
    <property type="match status" value="1"/>
</dbReference>
<dbReference type="AlphaFoldDB" id="A0A1X2HHQ1"/>
<dbReference type="PANTHER" id="PTHR45639">
    <property type="entry name" value="HSC70CB, ISOFORM G-RELATED"/>
    <property type="match status" value="1"/>
</dbReference>
<feature type="compositionally biased region" description="Basic and acidic residues" evidence="5">
    <location>
        <begin position="554"/>
        <end position="567"/>
    </location>
</feature>
<keyword evidence="1" id="KW-0547">Nucleotide-binding</keyword>
<dbReference type="PANTHER" id="PTHR45639:SF3">
    <property type="entry name" value="HYPOXIA UP-REGULATED PROTEIN 1"/>
    <property type="match status" value="1"/>
</dbReference>
<dbReference type="InterPro" id="IPR043129">
    <property type="entry name" value="ATPase_NBD"/>
</dbReference>
<dbReference type="Proteomes" id="UP000242180">
    <property type="component" value="Unassembled WGS sequence"/>
</dbReference>
<dbReference type="FunFam" id="3.90.640.10:FF:000004">
    <property type="entry name" value="Heat shock 70 kDa protein 4"/>
    <property type="match status" value="1"/>
</dbReference>
<evidence type="ECO:0000256" key="1">
    <source>
        <dbReference type="ARBA" id="ARBA00022741"/>
    </source>
</evidence>
<evidence type="ECO:0000256" key="3">
    <source>
        <dbReference type="ARBA" id="ARBA00022840"/>
    </source>
</evidence>
<dbReference type="GO" id="GO:0030968">
    <property type="term" value="P:endoplasmic reticulum unfolded protein response"/>
    <property type="evidence" value="ECO:0007669"/>
    <property type="project" value="TreeGrafter"/>
</dbReference>
<reference evidence="7 8" key="1">
    <citation type="submission" date="2016-07" db="EMBL/GenBank/DDBJ databases">
        <title>Pervasive Adenine N6-methylation of Active Genes in Fungi.</title>
        <authorList>
            <consortium name="DOE Joint Genome Institute"/>
            <person name="Mondo S.J."/>
            <person name="Dannebaum R.O."/>
            <person name="Kuo R.C."/>
            <person name="Labutti K."/>
            <person name="Haridas S."/>
            <person name="Kuo A."/>
            <person name="Salamov A."/>
            <person name="Ahrendt S.R."/>
            <person name="Lipzen A."/>
            <person name="Sullivan W."/>
            <person name="Andreopoulos W.B."/>
            <person name="Clum A."/>
            <person name="Lindquist E."/>
            <person name="Daum C."/>
            <person name="Ramamoorthy G.K."/>
            <person name="Gryganskyi A."/>
            <person name="Culley D."/>
            <person name="Magnuson J.K."/>
            <person name="James T.Y."/>
            <person name="O'Malley M.A."/>
            <person name="Stajich J.E."/>
            <person name="Spatafora J.W."/>
            <person name="Visel A."/>
            <person name="Grigoriev I.V."/>
        </authorList>
    </citation>
    <scope>NUCLEOTIDE SEQUENCE [LARGE SCALE GENOMIC DNA]</scope>
    <source>
        <strain evidence="7 8">NRRL 2496</strain>
    </source>
</reference>
<evidence type="ECO:0000313" key="7">
    <source>
        <dbReference type="EMBL" id="ORY98588.1"/>
    </source>
</evidence>
<dbReference type="OrthoDB" id="10262720at2759"/>
<accession>A0A1X2HHQ1</accession>
<dbReference type="GO" id="GO:0140662">
    <property type="term" value="F:ATP-dependent protein folding chaperone"/>
    <property type="evidence" value="ECO:0007669"/>
    <property type="project" value="InterPro"/>
</dbReference>
<keyword evidence="2" id="KW-0256">Endoplasmic reticulum</keyword>
<feature type="region of interest" description="Disordered" evidence="5">
    <location>
        <begin position="803"/>
        <end position="862"/>
    </location>
</feature>
<feature type="chain" id="PRO_5013140676" evidence="6">
    <location>
        <begin position="27"/>
        <end position="862"/>
    </location>
</feature>